<dbReference type="EMBL" id="CAXDID020000099">
    <property type="protein sequence ID" value="CAL6025450.1"/>
    <property type="molecule type" value="Genomic_DNA"/>
</dbReference>
<accession>A0AA86U5A3</accession>
<protein>
    <submittedName>
        <fullName evidence="2">Hypothetical_protein</fullName>
    </submittedName>
</protein>
<comment type="caution">
    <text evidence="1">The sequence shown here is derived from an EMBL/GenBank/DDBJ whole genome shotgun (WGS) entry which is preliminary data.</text>
</comment>
<evidence type="ECO:0000313" key="3">
    <source>
        <dbReference type="Proteomes" id="UP001642409"/>
    </source>
</evidence>
<keyword evidence="3" id="KW-1185">Reference proteome</keyword>
<dbReference type="Proteomes" id="UP001642409">
    <property type="component" value="Unassembled WGS sequence"/>
</dbReference>
<dbReference type="AlphaFoldDB" id="A0AA86U5A3"/>
<gene>
    <name evidence="1" type="ORF">HINF_LOCUS29099</name>
    <name evidence="2" type="ORF">HINF_LOCUS30288</name>
</gene>
<reference evidence="1" key="1">
    <citation type="submission" date="2023-06" db="EMBL/GenBank/DDBJ databases">
        <authorList>
            <person name="Kurt Z."/>
        </authorList>
    </citation>
    <scope>NUCLEOTIDE SEQUENCE</scope>
</reference>
<name>A0AA86U5A3_9EUKA</name>
<sequence>MKRLHSLQLQKFPQLKHVSISPKSSRCSVVEITTQKLVNCTIGTFTKNNKLSNIKTLSIKKQKTITAPTMEQTFKIIDDIFEFDPKQLKQIFNKFVENVDINIDQLECCNLVRKQIQLARICQHRLDELLLQTTALSNTINILCSTQISMIQALIE</sequence>
<evidence type="ECO:0000313" key="1">
    <source>
        <dbReference type="EMBL" id="CAI9941454.1"/>
    </source>
</evidence>
<dbReference type="EMBL" id="CATOUU010000694">
    <property type="protein sequence ID" value="CAI9941454.1"/>
    <property type="molecule type" value="Genomic_DNA"/>
</dbReference>
<evidence type="ECO:0000313" key="2">
    <source>
        <dbReference type="EMBL" id="CAL6025450.1"/>
    </source>
</evidence>
<organism evidence="1">
    <name type="scientific">Hexamita inflata</name>
    <dbReference type="NCBI Taxonomy" id="28002"/>
    <lineage>
        <taxon>Eukaryota</taxon>
        <taxon>Metamonada</taxon>
        <taxon>Diplomonadida</taxon>
        <taxon>Hexamitidae</taxon>
        <taxon>Hexamitinae</taxon>
        <taxon>Hexamita</taxon>
    </lineage>
</organism>
<proteinExistence type="predicted"/>
<reference evidence="2 3" key="2">
    <citation type="submission" date="2024-07" db="EMBL/GenBank/DDBJ databases">
        <authorList>
            <person name="Akdeniz Z."/>
        </authorList>
    </citation>
    <scope>NUCLEOTIDE SEQUENCE [LARGE SCALE GENOMIC DNA]</scope>
</reference>